<evidence type="ECO:0000256" key="1">
    <source>
        <dbReference type="SAM" id="MobiDB-lite"/>
    </source>
</evidence>
<dbReference type="Proteomes" id="UP000241107">
    <property type="component" value="Unassembled WGS sequence"/>
</dbReference>
<comment type="caution">
    <text evidence="3">The sequence shown here is derived from an EMBL/GenBank/DDBJ whole genome shotgun (WGS) entry which is preliminary data.</text>
</comment>
<feature type="region of interest" description="Disordered" evidence="1">
    <location>
        <begin position="191"/>
        <end position="261"/>
    </location>
</feature>
<evidence type="ECO:0000313" key="3">
    <source>
        <dbReference type="EMBL" id="PSK35450.1"/>
    </source>
</evidence>
<dbReference type="EMBL" id="PYFQ01000015">
    <property type="protein sequence ID" value="PSK35450.1"/>
    <property type="molecule type" value="Genomic_DNA"/>
</dbReference>
<feature type="transmembrane region" description="Helical" evidence="2">
    <location>
        <begin position="93"/>
        <end position="110"/>
    </location>
</feature>
<evidence type="ECO:0000313" key="4">
    <source>
        <dbReference type="Proteomes" id="UP000241107"/>
    </source>
</evidence>
<keyword evidence="4" id="KW-1185">Reference proteome</keyword>
<dbReference type="AlphaFoldDB" id="A0A2P7YHK7"/>
<protein>
    <submittedName>
        <fullName evidence="3">Uncharacterized protein</fullName>
    </submittedName>
</protein>
<feature type="transmembrane region" description="Helical" evidence="2">
    <location>
        <begin position="62"/>
        <end position="81"/>
    </location>
</feature>
<reference evidence="3 4" key="1">
    <citation type="submission" date="2018-03" db="EMBL/GenBank/DDBJ databases">
        <title>Candida pseudohaemulonii genome assembly and annotation.</title>
        <authorList>
            <person name="Munoz J.F."/>
            <person name="Gade L.G."/>
            <person name="Chow N.A."/>
            <person name="Litvintseva A.P."/>
            <person name="Loparev V.N."/>
            <person name="Cuomo C.A."/>
        </authorList>
    </citation>
    <scope>NUCLEOTIDE SEQUENCE [LARGE SCALE GENOMIC DNA]</scope>
    <source>
        <strain evidence="3 4">B12108</strain>
    </source>
</reference>
<feature type="transmembrane region" description="Helical" evidence="2">
    <location>
        <begin position="12"/>
        <end position="35"/>
    </location>
</feature>
<dbReference type="GeneID" id="36567873"/>
<organism evidence="3 4">
    <name type="scientific">Candidozyma pseudohaemuli</name>
    <dbReference type="NCBI Taxonomy" id="418784"/>
    <lineage>
        <taxon>Eukaryota</taxon>
        <taxon>Fungi</taxon>
        <taxon>Dikarya</taxon>
        <taxon>Ascomycota</taxon>
        <taxon>Saccharomycotina</taxon>
        <taxon>Pichiomycetes</taxon>
        <taxon>Metschnikowiaceae</taxon>
        <taxon>Candidozyma</taxon>
    </lineage>
</organism>
<gene>
    <name evidence="3" type="ORF">C7M61_004486</name>
</gene>
<sequence length="279" mass="30781">MGQRDLCARTTAGVIGGLFAASLLTAIGLCLTWYWQIKGSVNGTNICCQEDIDIGQLIGQTLLPNVFFFLSGLALFVSYFNRDSYRHMFVFDAFLKFATGAVCFTLAIYYEEKYDCQNWSLLFTFCHQLAWVFFDMILLARYGTSVLIQDCHEFGVTLARKCRKLGVKCLEFVGLKQKEQEVVEENTVELSNMGSGGLGGGPDGGHNSSGKHDSNVEYDAQNGDPDEGEKSTESCESSGTKVSLSSVSRRSKKNLPEEVPSEEWIELLNLGGKSSDSQN</sequence>
<dbReference type="RefSeq" id="XP_024711955.1">
    <property type="nucleotide sequence ID" value="XM_024859806.1"/>
</dbReference>
<evidence type="ECO:0000256" key="2">
    <source>
        <dbReference type="SAM" id="Phobius"/>
    </source>
</evidence>
<feature type="compositionally biased region" description="Gly residues" evidence="1">
    <location>
        <begin position="194"/>
        <end position="204"/>
    </location>
</feature>
<keyword evidence="2" id="KW-0472">Membrane</keyword>
<feature type="transmembrane region" description="Helical" evidence="2">
    <location>
        <begin position="122"/>
        <end position="140"/>
    </location>
</feature>
<keyword evidence="2" id="KW-1133">Transmembrane helix</keyword>
<accession>A0A2P7YHK7</accession>
<proteinExistence type="predicted"/>
<feature type="compositionally biased region" description="Low complexity" evidence="1">
    <location>
        <begin position="237"/>
        <end position="248"/>
    </location>
</feature>
<name>A0A2P7YHK7_9ASCO</name>
<dbReference type="VEuPathDB" id="FungiDB:C7M61_004486"/>
<keyword evidence="2" id="KW-0812">Transmembrane</keyword>